<dbReference type="GO" id="GO:0016787">
    <property type="term" value="F:hydrolase activity"/>
    <property type="evidence" value="ECO:0007669"/>
    <property type="project" value="InterPro"/>
</dbReference>
<dbReference type="InterPro" id="IPR050565">
    <property type="entry name" value="LYPA1-2/EST-like"/>
</dbReference>
<dbReference type="SUPFAM" id="SSF53474">
    <property type="entry name" value="alpha/beta-Hydrolases"/>
    <property type="match status" value="1"/>
</dbReference>
<dbReference type="OrthoDB" id="9796570at2"/>
<accession>R9L5H0</accession>
<dbReference type="GeneID" id="43346859"/>
<dbReference type="HOGENOM" id="CLU_049413_6_1_9"/>
<dbReference type="InterPro" id="IPR002925">
    <property type="entry name" value="Dienelactn_hydro"/>
</dbReference>
<dbReference type="STRING" id="1235795.C812_03954"/>
<dbReference type="PANTHER" id="PTHR10655">
    <property type="entry name" value="LYSOPHOSPHOLIPASE-RELATED"/>
    <property type="match status" value="1"/>
</dbReference>
<protein>
    <recommendedName>
        <fullName evidence="1">Dienelactone hydrolase domain-containing protein</fullName>
    </recommendedName>
</protein>
<dbReference type="AlphaFoldDB" id="R9L5H0"/>
<evidence type="ECO:0000313" key="2">
    <source>
        <dbReference type="EMBL" id="EOS53920.1"/>
    </source>
</evidence>
<reference evidence="2 3" key="1">
    <citation type="submission" date="2013-04" db="EMBL/GenBank/DDBJ databases">
        <title>The Genome Sequence of Paenibacillus barengoltzii G22.</title>
        <authorList>
            <consortium name="The Broad Institute Genomics Platform"/>
            <consortium name="The Broad Institute Genome Sequencing Center for Infectious Disease"/>
            <person name="Earl A."/>
            <person name="Xavier R."/>
            <person name="Elson C."/>
            <person name="Duck W."/>
            <person name="Walker B."/>
            <person name="Young S."/>
            <person name="Zeng Q."/>
            <person name="Gargeya S."/>
            <person name="Fitzgerald M."/>
            <person name="Haas B."/>
            <person name="Abouelleil A."/>
            <person name="Allen A.W."/>
            <person name="Alvarado L."/>
            <person name="Arachchi H.M."/>
            <person name="Berlin A.M."/>
            <person name="Chapman S.B."/>
            <person name="Gainer-Dewar J."/>
            <person name="Goldberg J."/>
            <person name="Griggs A."/>
            <person name="Gujja S."/>
            <person name="Hansen M."/>
            <person name="Howarth C."/>
            <person name="Imamovic A."/>
            <person name="Ireland A."/>
            <person name="Larimer J."/>
            <person name="McCowan C."/>
            <person name="Murphy C."/>
            <person name="Pearson M."/>
            <person name="Poon T.W."/>
            <person name="Priest M."/>
            <person name="Roberts A."/>
            <person name="Saif S."/>
            <person name="Shea T."/>
            <person name="Sisk P."/>
            <person name="Sykes S."/>
            <person name="Wortman J."/>
            <person name="Nusbaum C."/>
            <person name="Birren B."/>
        </authorList>
    </citation>
    <scope>NUCLEOTIDE SEQUENCE [LARGE SCALE GENOMIC DNA]</scope>
    <source>
        <strain evidence="2 3">G22</strain>
    </source>
</reference>
<dbReference type="Gene3D" id="3.40.50.1820">
    <property type="entry name" value="alpha/beta hydrolase"/>
    <property type="match status" value="1"/>
</dbReference>
<feature type="domain" description="Dienelactone hydrolase" evidence="1">
    <location>
        <begin position="88"/>
        <end position="194"/>
    </location>
</feature>
<evidence type="ECO:0000313" key="3">
    <source>
        <dbReference type="Proteomes" id="UP000019598"/>
    </source>
</evidence>
<dbReference type="PATRIC" id="fig|1235795.3.peg.3916"/>
<dbReference type="RefSeq" id="WP_016314322.1">
    <property type="nucleotide sequence ID" value="NZ_KE159655.1"/>
</dbReference>
<dbReference type="InterPro" id="IPR029058">
    <property type="entry name" value="AB_hydrolase_fold"/>
</dbReference>
<gene>
    <name evidence="2" type="ORF">C812_03954</name>
</gene>
<dbReference type="Proteomes" id="UP000019598">
    <property type="component" value="Unassembled WGS sequence"/>
</dbReference>
<sequence>MKLKHIYKPGITTTSGESAAPPLLLLHGTGGTERDLLPLAEIISPTSAVLSVRGNVLENGMPRFFRRLAMGVFDEEDLVLRTKELHEFLDEAAAQYGFDRSRLVAVGYSNGANIAASLLFHYEAALSGAILHHPMVPRRGVPLPEMTGIPVFIGAGRNDVMCKPEETEELAGVLRGAGAQVHVHWEPYGHQLTETEVQAAAAWFRDHLLNQ</sequence>
<evidence type="ECO:0000259" key="1">
    <source>
        <dbReference type="Pfam" id="PF01738"/>
    </source>
</evidence>
<comment type="caution">
    <text evidence="2">The sequence shown here is derived from an EMBL/GenBank/DDBJ whole genome shotgun (WGS) entry which is preliminary data.</text>
</comment>
<name>R9L5H0_9BACL</name>
<dbReference type="Pfam" id="PF01738">
    <property type="entry name" value="DLH"/>
    <property type="match status" value="1"/>
</dbReference>
<organism evidence="2 3">
    <name type="scientific">Paenibacillus barengoltzii G22</name>
    <dbReference type="NCBI Taxonomy" id="1235795"/>
    <lineage>
        <taxon>Bacteria</taxon>
        <taxon>Bacillati</taxon>
        <taxon>Bacillota</taxon>
        <taxon>Bacilli</taxon>
        <taxon>Bacillales</taxon>
        <taxon>Paenibacillaceae</taxon>
        <taxon>Paenibacillus</taxon>
    </lineage>
</organism>
<proteinExistence type="predicted"/>
<dbReference type="EMBL" id="ASSZ01000036">
    <property type="protein sequence ID" value="EOS53920.1"/>
    <property type="molecule type" value="Genomic_DNA"/>
</dbReference>
<dbReference type="PANTHER" id="PTHR10655:SF17">
    <property type="entry name" value="LYSOPHOSPHOLIPASE-LIKE PROTEIN 1"/>
    <property type="match status" value="1"/>
</dbReference>